<dbReference type="InParanoid" id="U5D9T5"/>
<name>U5D9T5_9CHRO</name>
<comment type="caution">
    <text evidence="1">The sequence shown here is derived from an EMBL/GenBank/DDBJ whole genome shotgun (WGS) entry which is preliminary data.</text>
</comment>
<gene>
    <name evidence="1" type="ORF">KR51_00019150</name>
</gene>
<sequence>MAVNPQQELVWQGRIHLGDEPGIYGDASYSGLTVELPLTVQRLDPSNTDAKSFRIVLDTQGLQTFEGFPGHEITVTIYEPDPEKQYHFVERILAREQFTGKDNNHKEITTNVGDAAGPFRISVSVRCDTEVTPGLYDDFVWRRLSLLAENFAFFASFGFPS</sequence>
<dbReference type="EMBL" id="ASSJ01000049">
    <property type="protein sequence ID" value="ERN41348.1"/>
    <property type="molecule type" value="Genomic_DNA"/>
</dbReference>
<organism evidence="1 2">
    <name type="scientific">Rubidibacter lacunae KORDI 51-2</name>
    <dbReference type="NCBI Taxonomy" id="582515"/>
    <lineage>
        <taxon>Bacteria</taxon>
        <taxon>Bacillati</taxon>
        <taxon>Cyanobacteriota</taxon>
        <taxon>Cyanophyceae</taxon>
        <taxon>Oscillatoriophycideae</taxon>
        <taxon>Chroococcales</taxon>
        <taxon>Aphanothecaceae</taxon>
        <taxon>Rubidibacter</taxon>
    </lineage>
</organism>
<evidence type="ECO:0000313" key="2">
    <source>
        <dbReference type="Proteomes" id="UP000016960"/>
    </source>
</evidence>
<evidence type="ECO:0000313" key="1">
    <source>
        <dbReference type="EMBL" id="ERN41348.1"/>
    </source>
</evidence>
<dbReference type="RefSeq" id="WP_022606840.1">
    <property type="nucleotide sequence ID" value="NZ_ASSJ01000049.1"/>
</dbReference>
<reference evidence="1 2" key="1">
    <citation type="submission" date="2013-05" db="EMBL/GenBank/DDBJ databases">
        <title>Draft genome sequence of Rubidibacter lacunae KORDI 51-2.</title>
        <authorList>
            <person name="Choi D.H."/>
            <person name="Noh J.H."/>
            <person name="Kwon K.-K."/>
            <person name="Lee J.-H."/>
            <person name="Ryu J.-Y."/>
        </authorList>
    </citation>
    <scope>NUCLEOTIDE SEQUENCE [LARGE SCALE GENOMIC DNA]</scope>
    <source>
        <strain evidence="1 2">KORDI 51-2</strain>
    </source>
</reference>
<dbReference type="Proteomes" id="UP000016960">
    <property type="component" value="Unassembled WGS sequence"/>
</dbReference>
<protein>
    <submittedName>
        <fullName evidence="1">Uncharacterized protein</fullName>
    </submittedName>
</protein>
<accession>U5D9T5</accession>
<dbReference type="eggNOG" id="ENOG50336QM">
    <property type="taxonomic scope" value="Bacteria"/>
</dbReference>
<dbReference type="OrthoDB" id="3531377at2"/>
<keyword evidence="2" id="KW-1185">Reference proteome</keyword>
<dbReference type="AlphaFoldDB" id="U5D9T5"/>
<proteinExistence type="predicted"/>